<dbReference type="GO" id="GO:0008168">
    <property type="term" value="F:methyltransferase activity"/>
    <property type="evidence" value="ECO:0007669"/>
    <property type="project" value="UniProtKB-KW"/>
</dbReference>
<dbReference type="InterPro" id="IPR006342">
    <property type="entry name" value="FkbM_mtfrase"/>
</dbReference>
<dbReference type="Gene3D" id="3.40.50.150">
    <property type="entry name" value="Vaccinia Virus protein VP39"/>
    <property type="match status" value="1"/>
</dbReference>
<accession>A0A438LZK5</accession>
<dbReference type="PANTHER" id="PTHR34203:SF15">
    <property type="entry name" value="SLL1173 PROTEIN"/>
    <property type="match status" value="1"/>
</dbReference>
<dbReference type="AlphaFoldDB" id="A0A438LZK5"/>
<dbReference type="NCBIfam" id="TIGR01444">
    <property type="entry name" value="fkbM_fam"/>
    <property type="match status" value="1"/>
</dbReference>
<proteinExistence type="predicted"/>
<dbReference type="InterPro" id="IPR029063">
    <property type="entry name" value="SAM-dependent_MTases_sf"/>
</dbReference>
<name>A0A438LZK5_9ACTN</name>
<evidence type="ECO:0000313" key="3">
    <source>
        <dbReference type="Proteomes" id="UP000284824"/>
    </source>
</evidence>
<keyword evidence="3" id="KW-1185">Reference proteome</keyword>
<evidence type="ECO:0000259" key="1">
    <source>
        <dbReference type="Pfam" id="PF05050"/>
    </source>
</evidence>
<gene>
    <name evidence="2" type="ORF">EDD27_1240</name>
</gene>
<feature type="domain" description="Methyltransferase FkbM" evidence="1">
    <location>
        <begin position="119"/>
        <end position="282"/>
    </location>
</feature>
<reference evidence="2 3" key="1">
    <citation type="submission" date="2019-01" db="EMBL/GenBank/DDBJ databases">
        <title>Sequencing the genomes of 1000 actinobacteria strains.</title>
        <authorList>
            <person name="Klenk H.-P."/>
        </authorList>
    </citation>
    <scope>NUCLEOTIDE SEQUENCE [LARGE SCALE GENOMIC DNA]</scope>
    <source>
        <strain evidence="2 3">DSM 43925</strain>
    </source>
</reference>
<dbReference type="InterPro" id="IPR052514">
    <property type="entry name" value="SAM-dependent_MTase"/>
</dbReference>
<keyword evidence="2" id="KW-0489">Methyltransferase</keyword>
<dbReference type="EMBL" id="SAUN01000001">
    <property type="protein sequence ID" value="RVX38912.1"/>
    <property type="molecule type" value="Genomic_DNA"/>
</dbReference>
<organism evidence="2 3">
    <name type="scientific">Nonomuraea polychroma</name>
    <dbReference type="NCBI Taxonomy" id="46176"/>
    <lineage>
        <taxon>Bacteria</taxon>
        <taxon>Bacillati</taxon>
        <taxon>Actinomycetota</taxon>
        <taxon>Actinomycetes</taxon>
        <taxon>Streptosporangiales</taxon>
        <taxon>Streptosporangiaceae</taxon>
        <taxon>Nonomuraea</taxon>
    </lineage>
</organism>
<comment type="caution">
    <text evidence="2">The sequence shown here is derived from an EMBL/GenBank/DDBJ whole genome shotgun (WGS) entry which is preliminary data.</text>
</comment>
<protein>
    <submittedName>
        <fullName evidence="2">FkbM family methyltransferase</fullName>
    </submittedName>
</protein>
<dbReference type="Pfam" id="PF05050">
    <property type="entry name" value="Methyltransf_21"/>
    <property type="match status" value="1"/>
</dbReference>
<dbReference type="PANTHER" id="PTHR34203">
    <property type="entry name" value="METHYLTRANSFERASE, FKBM FAMILY PROTEIN"/>
    <property type="match status" value="1"/>
</dbReference>
<dbReference type="GO" id="GO:0032259">
    <property type="term" value="P:methylation"/>
    <property type="evidence" value="ECO:0007669"/>
    <property type="project" value="UniProtKB-KW"/>
</dbReference>
<dbReference type="SUPFAM" id="SSF53335">
    <property type="entry name" value="S-adenosyl-L-methionine-dependent methyltransferases"/>
    <property type="match status" value="1"/>
</dbReference>
<dbReference type="Proteomes" id="UP000284824">
    <property type="component" value="Unassembled WGS sequence"/>
</dbReference>
<dbReference type="OrthoDB" id="5679686at2"/>
<evidence type="ECO:0000313" key="2">
    <source>
        <dbReference type="EMBL" id="RVX38912.1"/>
    </source>
</evidence>
<sequence length="299" mass="33067">MVAIRDGRVLRGVWRLLPRLPPGVARRVARLIAGVQATRESGYWKTAYRISPRLAAANPHLGKISPEWAETVHVRRNGLRLELDLRDNLQAMLYYAGRYEPDVRRFLRRELRRGDVVVDVGAHIGVHALAAARILRRAGGGRVVAFEPASDSAAKLRAAARRNGLPVEVVQTALGAYHGTVSLYGDTRYDAADAGVRSQYGDAALVEQVPVRPFDAWAEEAGLSRLDVVKIDVEGAEAAVLAGMSRSLRTLRPRAVLMEVKQRQRTDVSEEGLRDLLGAHGYMRTARLGHNELFRPVHD</sequence>
<keyword evidence="2" id="KW-0808">Transferase</keyword>